<dbReference type="Pfam" id="PF07875">
    <property type="entry name" value="Coat_F"/>
    <property type="match status" value="1"/>
</dbReference>
<gene>
    <name evidence="2" type="ORF">M0651_02355</name>
</gene>
<dbReference type="InterPro" id="IPR012851">
    <property type="entry name" value="Spore_coat_CotF-like"/>
</dbReference>
<keyword evidence="2" id="KW-0167">Capsid protein</keyword>
<dbReference type="AlphaFoldDB" id="A0A9X1XYJ3"/>
<dbReference type="EMBL" id="JALPRK010000001">
    <property type="protein sequence ID" value="MCK8486008.1"/>
    <property type="molecule type" value="Genomic_DNA"/>
</dbReference>
<reference evidence="2" key="1">
    <citation type="submission" date="2022-04" db="EMBL/GenBank/DDBJ databases">
        <authorList>
            <person name="Seo M.-J."/>
        </authorList>
    </citation>
    <scope>NUCLEOTIDE SEQUENCE</scope>
    <source>
        <strain evidence="2">MBLB2552</strain>
    </source>
</reference>
<protein>
    <submittedName>
        <fullName evidence="2">Spore coat protein</fullName>
    </submittedName>
</protein>
<keyword evidence="3" id="KW-1185">Reference proteome</keyword>
<sequence>MNQTDHQELLPQNDLLKSILADLRRTVREYTTATTESSCPAVRQLFTELTNSTLRLQGTLYELMKHQGIYTAPAPAPRQLLDKKLQEAEKTQLELRQFTEQRTSRWTPHAHQANVEAHQPNVLTPYSI</sequence>
<name>A0A9X1XYJ3_9BACL</name>
<evidence type="ECO:0000313" key="3">
    <source>
        <dbReference type="Proteomes" id="UP001139534"/>
    </source>
</evidence>
<evidence type="ECO:0000313" key="2">
    <source>
        <dbReference type="EMBL" id="MCK8486008.1"/>
    </source>
</evidence>
<organism evidence="2 3">
    <name type="scientific">Paenibacillus mellifer</name>
    <dbReference type="NCBI Taxonomy" id="2937794"/>
    <lineage>
        <taxon>Bacteria</taxon>
        <taxon>Bacillati</taxon>
        <taxon>Bacillota</taxon>
        <taxon>Bacilli</taxon>
        <taxon>Bacillales</taxon>
        <taxon>Paenibacillaceae</taxon>
        <taxon>Paenibacillus</taxon>
    </lineage>
</organism>
<evidence type="ECO:0000256" key="1">
    <source>
        <dbReference type="SAM" id="MobiDB-lite"/>
    </source>
</evidence>
<comment type="caution">
    <text evidence="2">The sequence shown here is derived from an EMBL/GenBank/DDBJ whole genome shotgun (WGS) entry which is preliminary data.</text>
</comment>
<accession>A0A9X1XYJ3</accession>
<proteinExistence type="predicted"/>
<dbReference type="Proteomes" id="UP001139534">
    <property type="component" value="Unassembled WGS sequence"/>
</dbReference>
<dbReference type="RefSeq" id="WP_248550228.1">
    <property type="nucleotide sequence ID" value="NZ_JALPRK010000001.1"/>
</dbReference>
<feature type="region of interest" description="Disordered" evidence="1">
    <location>
        <begin position="98"/>
        <end position="128"/>
    </location>
</feature>
<keyword evidence="2" id="KW-0946">Virion</keyword>